<proteinExistence type="predicted"/>
<organism evidence="1 2">
    <name type="scientific">Sporothrix stenoceras</name>
    <dbReference type="NCBI Taxonomy" id="5173"/>
    <lineage>
        <taxon>Eukaryota</taxon>
        <taxon>Fungi</taxon>
        <taxon>Dikarya</taxon>
        <taxon>Ascomycota</taxon>
        <taxon>Pezizomycotina</taxon>
        <taxon>Sordariomycetes</taxon>
        <taxon>Sordariomycetidae</taxon>
        <taxon>Ophiostomatales</taxon>
        <taxon>Ophiostomataceae</taxon>
        <taxon>Sporothrix</taxon>
    </lineage>
</organism>
<comment type="caution">
    <text evidence="1">The sequence shown here is derived from an EMBL/GenBank/DDBJ whole genome shotgun (WGS) entry which is preliminary data.</text>
</comment>
<dbReference type="Proteomes" id="UP001583186">
    <property type="component" value="Unassembled WGS sequence"/>
</dbReference>
<protein>
    <submittedName>
        <fullName evidence="1">Uncharacterized protein</fullName>
    </submittedName>
</protein>
<accession>A0ABR3Z3Z5</accession>
<evidence type="ECO:0000313" key="2">
    <source>
        <dbReference type="Proteomes" id="UP001583186"/>
    </source>
</evidence>
<gene>
    <name evidence="1" type="ORF">Sste5346_006015</name>
</gene>
<name>A0ABR3Z3Z5_9PEZI</name>
<sequence length="108" mass="11353">MKAKESLAQANAIWNATEQKKEILDEANVISKEQWVLGGDTSASTRYALTGARYGASPQEKLAHKAADEAALTQARINIGLIPADGAPTAAMPAPAVAAARTHNRQNS</sequence>
<evidence type="ECO:0000313" key="1">
    <source>
        <dbReference type="EMBL" id="KAL1894229.1"/>
    </source>
</evidence>
<dbReference type="EMBL" id="JAWCUI010000034">
    <property type="protein sequence ID" value="KAL1894229.1"/>
    <property type="molecule type" value="Genomic_DNA"/>
</dbReference>
<reference evidence="1 2" key="1">
    <citation type="journal article" date="2024" name="IMA Fungus">
        <title>IMA Genome - F19 : A genome assembly and annotation guide to empower mycologists, including annotated draft genome sequences of Ceratocystis pirilliformis, Diaporthe australafricana, Fusarium ophioides, Paecilomyces lecythidis, and Sporothrix stenoceras.</title>
        <authorList>
            <person name="Aylward J."/>
            <person name="Wilson A.M."/>
            <person name="Visagie C.M."/>
            <person name="Spraker J."/>
            <person name="Barnes I."/>
            <person name="Buitendag C."/>
            <person name="Ceriani C."/>
            <person name="Del Mar Angel L."/>
            <person name="du Plessis D."/>
            <person name="Fuchs T."/>
            <person name="Gasser K."/>
            <person name="Kramer D."/>
            <person name="Li W."/>
            <person name="Munsamy K."/>
            <person name="Piso A."/>
            <person name="Price J.L."/>
            <person name="Sonnekus B."/>
            <person name="Thomas C."/>
            <person name="van der Nest A."/>
            <person name="van Dijk A."/>
            <person name="van Heerden A."/>
            <person name="van Vuuren N."/>
            <person name="Yilmaz N."/>
            <person name="Duong T.A."/>
            <person name="van der Merwe N.A."/>
            <person name="Wingfield M.J."/>
            <person name="Wingfield B.D."/>
        </authorList>
    </citation>
    <scope>NUCLEOTIDE SEQUENCE [LARGE SCALE GENOMIC DNA]</scope>
    <source>
        <strain evidence="1 2">CMW 5346</strain>
    </source>
</reference>
<keyword evidence="2" id="KW-1185">Reference proteome</keyword>